<gene>
    <name evidence="1" type="ORF">RF683_02015</name>
</gene>
<sequence>MIIKKHISILLALFILIVNSSASLVFHSCHDEIAYVSINYQDASLATSADENSCCSPTKDENDPDGCCSNQEIKVEKKVDYSLANQLKIVFEAVVSISTKIHSNPQQTLPIRIQENVHYTFDSHSPPFYKLYSQFVFYA</sequence>
<dbReference type="EMBL" id="CP133721">
    <property type="protein sequence ID" value="WMW78241.1"/>
    <property type="molecule type" value="Genomic_DNA"/>
</dbReference>
<evidence type="ECO:0008006" key="3">
    <source>
        <dbReference type="Google" id="ProtNLM"/>
    </source>
</evidence>
<dbReference type="Proteomes" id="UP001180481">
    <property type="component" value="Chromosome"/>
</dbReference>
<organism evidence="1 2">
    <name type="scientific">Flavobacterium nakdongensis</name>
    <dbReference type="NCBI Taxonomy" id="3073563"/>
    <lineage>
        <taxon>Bacteria</taxon>
        <taxon>Pseudomonadati</taxon>
        <taxon>Bacteroidota</taxon>
        <taxon>Flavobacteriia</taxon>
        <taxon>Flavobacteriales</taxon>
        <taxon>Flavobacteriaceae</taxon>
        <taxon>Flavobacterium</taxon>
    </lineage>
</organism>
<dbReference type="Pfam" id="PF26622">
    <property type="entry name" value="DUF8199"/>
    <property type="match status" value="1"/>
</dbReference>
<proteinExistence type="predicted"/>
<dbReference type="NCBIfam" id="NF047658">
    <property type="entry name" value="HYC_CC_PP"/>
    <property type="match status" value="1"/>
</dbReference>
<evidence type="ECO:0000313" key="1">
    <source>
        <dbReference type="EMBL" id="WMW78241.1"/>
    </source>
</evidence>
<dbReference type="RefSeq" id="WP_309532558.1">
    <property type="nucleotide sequence ID" value="NZ_CP133721.1"/>
</dbReference>
<keyword evidence="2" id="KW-1185">Reference proteome</keyword>
<accession>A0ABY9RB95</accession>
<protein>
    <recommendedName>
        <fullName evidence="3">Secreted protein</fullName>
    </recommendedName>
</protein>
<dbReference type="InterPro" id="IPR058060">
    <property type="entry name" value="HYC_CC_PP"/>
</dbReference>
<reference evidence="1" key="1">
    <citation type="submission" date="2023-09" db="EMBL/GenBank/DDBJ databases">
        <title>Flavobacterium sp. 20NA77.7 isolated from freshwater.</title>
        <authorList>
            <person name="Le V."/>
            <person name="Ko S.-R."/>
            <person name="Ahn C.-Y."/>
            <person name="Oh H.-M."/>
        </authorList>
    </citation>
    <scope>NUCLEOTIDE SEQUENCE</scope>
    <source>
        <strain evidence="1">20NA77.7</strain>
    </source>
</reference>
<evidence type="ECO:0000313" key="2">
    <source>
        <dbReference type="Proteomes" id="UP001180481"/>
    </source>
</evidence>
<name>A0ABY9RB95_9FLAO</name>
<dbReference type="InterPro" id="IPR058512">
    <property type="entry name" value="DUF8199"/>
</dbReference>